<feature type="domain" description="N-terminal" evidence="1">
    <location>
        <begin position="17"/>
        <end position="134"/>
    </location>
</feature>
<dbReference type="EMBL" id="LN907829">
    <property type="protein sequence ID" value="CUU26261.1"/>
    <property type="molecule type" value="Genomic_DNA"/>
</dbReference>
<keyword evidence="4" id="KW-1185">Reference proteome</keyword>
<dbReference type="RefSeq" id="WP_067437078.1">
    <property type="nucleotide sequence ID" value="NZ_LN907829.1"/>
</dbReference>
<proteinExistence type="predicted"/>
<dbReference type="InterPro" id="IPR017113">
    <property type="entry name" value="Antirestriction_ArdC"/>
</dbReference>
<evidence type="ECO:0000259" key="2">
    <source>
        <dbReference type="Pfam" id="PF18818"/>
    </source>
</evidence>
<geneLocation type="plasmid" evidence="4">
    <name>pEM02</name>
</geneLocation>
<protein>
    <submittedName>
        <fullName evidence="3">Antirestriction protein ArdC</fullName>
    </submittedName>
</protein>
<gene>
    <name evidence="3" type="ORF">EM595_p1014</name>
</gene>
<dbReference type="InterPro" id="IPR041459">
    <property type="entry name" value="MPTase-PolyVal"/>
</dbReference>
<organism evidence="3 4">
    <name type="scientific">Duffyella gerundensis</name>
    <dbReference type="NCBI Taxonomy" id="1619313"/>
    <lineage>
        <taxon>Bacteria</taxon>
        <taxon>Pseudomonadati</taxon>
        <taxon>Pseudomonadota</taxon>
        <taxon>Gammaproteobacteria</taxon>
        <taxon>Enterobacterales</taxon>
        <taxon>Erwiniaceae</taxon>
        <taxon>Duffyella</taxon>
    </lineage>
</organism>
<accession>A0A0U5LAX5</accession>
<dbReference type="Proteomes" id="UP000059419">
    <property type="component" value="Plasmid pEM02"/>
</dbReference>
<dbReference type="Pfam" id="PF08401">
    <property type="entry name" value="ArdcN"/>
    <property type="match status" value="1"/>
</dbReference>
<dbReference type="PIRSF" id="PIRSF037112">
    <property type="entry name" value="Antirestriction_ArdC"/>
    <property type="match status" value="1"/>
</dbReference>
<feature type="domain" description="Polyvalent protein metallopeptidase" evidence="2">
    <location>
        <begin position="184"/>
        <end position="308"/>
    </location>
</feature>
<dbReference type="OrthoDB" id="9792687at2"/>
<evidence type="ECO:0000313" key="4">
    <source>
        <dbReference type="Proteomes" id="UP000059419"/>
    </source>
</evidence>
<dbReference type="GO" id="GO:0003697">
    <property type="term" value="F:single-stranded DNA binding"/>
    <property type="evidence" value="ECO:0007669"/>
    <property type="project" value="InterPro"/>
</dbReference>
<dbReference type="AlphaFoldDB" id="A0A0U5LAX5"/>
<name>A0A0U5LAX5_9GAMM</name>
<dbReference type="KEGG" id="ege:EM595_p1014"/>
<evidence type="ECO:0000259" key="1">
    <source>
        <dbReference type="Pfam" id="PF08401"/>
    </source>
</evidence>
<dbReference type="PATRIC" id="fig|1619313.3.peg.4199"/>
<sequence length="328" mass="37017">MKKPTKARRAKKTETVDLYQKVTDRIVEALEKGVAPWKKPWRTTQKYAAAGPLPVNASTGRAYSGVNVLLLWLEAEEKGYKTDRWVTYKQAQDMGGQVRKGETCAQTVIFKPFEKQAEDLSGNPRFDAEGNPLMESRVMIKPNFLFNVDQCDGLPESAVDIPHASPDEDEQGRLHWPTEQRILELLDAAGVAISIRLQDRAYYSPATDRIVMPEAKQFFTEADYWSTLLHEMVHASGHEKRLGREGITKSSRKFGDPVYAFEELIAEMGSAFLCAQLGVYGEVQHESYIDSWLKVLKEDKKALFRACRHAREASDFLLQSSEKAAQAA</sequence>
<dbReference type="InterPro" id="IPR013610">
    <property type="entry name" value="ArdC_N"/>
</dbReference>
<dbReference type="Pfam" id="PF18818">
    <property type="entry name" value="MPTase-PolyVal"/>
    <property type="match status" value="1"/>
</dbReference>
<reference evidence="4" key="1">
    <citation type="submission" date="2015-11" db="EMBL/GenBank/DDBJ databases">
        <authorList>
            <person name="Blom J."/>
        </authorList>
    </citation>
    <scope>NUCLEOTIDE SEQUENCE [LARGE SCALE GENOMIC DNA]</scope>
    <source>
        <plasmid evidence="4">pEM02</plasmid>
    </source>
</reference>
<evidence type="ECO:0000313" key="3">
    <source>
        <dbReference type="EMBL" id="CUU26261.1"/>
    </source>
</evidence>